<accession>A0A8X6W954</accession>
<sequence length="74" mass="8416">MYAAQASKKASETSRLIDQSQEQELLLITLSGRLSSPTASGWYSNVRCSWTLQLMCLTVMSSYLKHYICKGFFR</sequence>
<name>A0A8X6W954_TRICX</name>
<dbReference type="Proteomes" id="UP000887159">
    <property type="component" value="Unassembled WGS sequence"/>
</dbReference>
<keyword evidence="2" id="KW-1185">Reference proteome</keyword>
<organism evidence="1 2">
    <name type="scientific">Trichonephila clavipes</name>
    <name type="common">Golden silk orbweaver</name>
    <name type="synonym">Nephila clavipes</name>
    <dbReference type="NCBI Taxonomy" id="2585209"/>
    <lineage>
        <taxon>Eukaryota</taxon>
        <taxon>Metazoa</taxon>
        <taxon>Ecdysozoa</taxon>
        <taxon>Arthropoda</taxon>
        <taxon>Chelicerata</taxon>
        <taxon>Arachnida</taxon>
        <taxon>Araneae</taxon>
        <taxon>Araneomorphae</taxon>
        <taxon>Entelegynae</taxon>
        <taxon>Araneoidea</taxon>
        <taxon>Nephilidae</taxon>
        <taxon>Trichonephila</taxon>
    </lineage>
</organism>
<evidence type="ECO:0000313" key="2">
    <source>
        <dbReference type="Proteomes" id="UP000887159"/>
    </source>
</evidence>
<reference evidence="1" key="1">
    <citation type="submission" date="2020-08" db="EMBL/GenBank/DDBJ databases">
        <title>Multicomponent nature underlies the extraordinary mechanical properties of spider dragline silk.</title>
        <authorList>
            <person name="Kono N."/>
            <person name="Nakamura H."/>
            <person name="Mori M."/>
            <person name="Yoshida Y."/>
            <person name="Ohtoshi R."/>
            <person name="Malay A.D."/>
            <person name="Moran D.A.P."/>
            <person name="Tomita M."/>
            <person name="Numata K."/>
            <person name="Arakawa K."/>
        </authorList>
    </citation>
    <scope>NUCLEOTIDE SEQUENCE</scope>
</reference>
<comment type="caution">
    <text evidence="1">The sequence shown here is derived from an EMBL/GenBank/DDBJ whole genome shotgun (WGS) entry which is preliminary data.</text>
</comment>
<gene>
    <name evidence="1" type="ORF">TNCV_3117451</name>
</gene>
<dbReference type="EMBL" id="BMAU01021394">
    <property type="protein sequence ID" value="GFY30583.1"/>
    <property type="molecule type" value="Genomic_DNA"/>
</dbReference>
<proteinExistence type="predicted"/>
<evidence type="ECO:0000313" key="1">
    <source>
        <dbReference type="EMBL" id="GFY30583.1"/>
    </source>
</evidence>
<dbReference type="AlphaFoldDB" id="A0A8X6W954"/>
<protein>
    <submittedName>
        <fullName evidence="1">Uncharacterized protein</fullName>
    </submittedName>
</protein>